<evidence type="ECO:0000313" key="2">
    <source>
        <dbReference type="EMBL" id="QJA60562.1"/>
    </source>
</evidence>
<dbReference type="AlphaFoldDB" id="A0A6H1ZGH5"/>
<name>A0A6H1ZGH5_9ZZZZ</name>
<evidence type="ECO:0000313" key="3">
    <source>
        <dbReference type="EMBL" id="QJA83477.1"/>
    </source>
</evidence>
<reference evidence="1" key="1">
    <citation type="submission" date="2020-03" db="EMBL/GenBank/DDBJ databases">
        <title>The deep terrestrial virosphere.</title>
        <authorList>
            <person name="Holmfeldt K."/>
            <person name="Nilsson E."/>
            <person name="Simone D."/>
            <person name="Lopez-Fernandez M."/>
            <person name="Wu X."/>
            <person name="de Brujin I."/>
            <person name="Lundin D."/>
            <person name="Andersson A."/>
            <person name="Bertilsson S."/>
            <person name="Dopson M."/>
        </authorList>
    </citation>
    <scope>NUCLEOTIDE SEQUENCE</scope>
    <source>
        <strain evidence="3">MM415A00279</strain>
        <strain evidence="2">MM415B01091</strain>
        <strain evidence="1">TM448A00597</strain>
    </source>
</reference>
<dbReference type="EMBL" id="MT142511">
    <property type="protein sequence ID" value="QJA83477.1"/>
    <property type="molecule type" value="Genomic_DNA"/>
</dbReference>
<sequence>MASKKVLQIFDDLIELHKAKDADYAGGDALSNFRVAEKFGVPAWKGAAIRMADKWSRFVSLMGVEGPRVKEESIDDTLKDLAVYAIIVLALRGERKEDIAL</sequence>
<gene>
    <name evidence="3" type="ORF">MM415A00279_0035</name>
    <name evidence="2" type="ORF">MM415B01091_0014</name>
    <name evidence="1" type="ORF">TM448A00597_0011</name>
</gene>
<evidence type="ECO:0008006" key="4">
    <source>
        <dbReference type="Google" id="ProtNLM"/>
    </source>
</evidence>
<evidence type="ECO:0000313" key="1">
    <source>
        <dbReference type="EMBL" id="QJA47026.1"/>
    </source>
</evidence>
<dbReference type="EMBL" id="MT144029">
    <property type="protein sequence ID" value="QJA47026.1"/>
    <property type="molecule type" value="Genomic_DNA"/>
</dbReference>
<organism evidence="1">
    <name type="scientific">viral metagenome</name>
    <dbReference type="NCBI Taxonomy" id="1070528"/>
    <lineage>
        <taxon>unclassified sequences</taxon>
        <taxon>metagenomes</taxon>
        <taxon>organismal metagenomes</taxon>
    </lineage>
</organism>
<dbReference type="EMBL" id="MT141413">
    <property type="protein sequence ID" value="QJA60562.1"/>
    <property type="molecule type" value="Genomic_DNA"/>
</dbReference>
<protein>
    <recommendedName>
        <fullName evidence="4">Nucleotide modification associated domain-containing protein</fullName>
    </recommendedName>
</protein>
<accession>A0A6H1ZGH5</accession>
<proteinExistence type="predicted"/>